<dbReference type="EMBL" id="CAJOBP010000956">
    <property type="protein sequence ID" value="CAF4239529.1"/>
    <property type="molecule type" value="Genomic_DNA"/>
</dbReference>
<feature type="region of interest" description="Disordered" evidence="1">
    <location>
        <begin position="127"/>
        <end position="158"/>
    </location>
</feature>
<feature type="region of interest" description="Disordered" evidence="1">
    <location>
        <begin position="311"/>
        <end position="364"/>
    </location>
</feature>
<dbReference type="EMBL" id="CAJNXB010004084">
    <property type="protein sequence ID" value="CAF3354181.1"/>
    <property type="molecule type" value="Genomic_DNA"/>
</dbReference>
<reference evidence="4" key="1">
    <citation type="submission" date="2021-02" db="EMBL/GenBank/DDBJ databases">
        <authorList>
            <person name="Nowell W R."/>
        </authorList>
    </citation>
    <scope>NUCLEOTIDE SEQUENCE</scope>
</reference>
<dbReference type="Proteomes" id="UP000663825">
    <property type="component" value="Unassembled WGS sequence"/>
</dbReference>
<organism evidence="4 5">
    <name type="scientific">Rotaria socialis</name>
    <dbReference type="NCBI Taxonomy" id="392032"/>
    <lineage>
        <taxon>Eukaryota</taxon>
        <taxon>Metazoa</taxon>
        <taxon>Spiralia</taxon>
        <taxon>Gnathifera</taxon>
        <taxon>Rotifera</taxon>
        <taxon>Eurotatoria</taxon>
        <taxon>Bdelloidea</taxon>
        <taxon>Philodinida</taxon>
        <taxon>Philodinidae</taxon>
        <taxon>Rotaria</taxon>
    </lineage>
</organism>
<evidence type="ECO:0000256" key="2">
    <source>
        <dbReference type="SAM" id="Phobius"/>
    </source>
</evidence>
<evidence type="ECO:0000313" key="3">
    <source>
        <dbReference type="EMBL" id="CAF3354181.1"/>
    </source>
</evidence>
<evidence type="ECO:0000256" key="1">
    <source>
        <dbReference type="SAM" id="MobiDB-lite"/>
    </source>
</evidence>
<dbReference type="OrthoDB" id="10069643at2759"/>
<protein>
    <submittedName>
        <fullName evidence="4">Uncharacterized protein</fullName>
    </submittedName>
</protein>
<feature type="compositionally biased region" description="Low complexity" evidence="1">
    <location>
        <begin position="140"/>
        <end position="158"/>
    </location>
</feature>
<dbReference type="AlphaFoldDB" id="A0A820DYA0"/>
<comment type="caution">
    <text evidence="4">The sequence shown here is derived from an EMBL/GenBank/DDBJ whole genome shotgun (WGS) entry which is preliminary data.</text>
</comment>
<gene>
    <name evidence="3" type="ORF">TIS948_LOCUS23557</name>
    <name evidence="4" type="ORF">UJA718_LOCUS8851</name>
</gene>
<accession>A0A820DYA0</accession>
<dbReference type="Proteomes" id="UP000663873">
    <property type="component" value="Unassembled WGS sequence"/>
</dbReference>
<keyword evidence="2" id="KW-0812">Transmembrane</keyword>
<evidence type="ECO:0000313" key="5">
    <source>
        <dbReference type="Proteomes" id="UP000663873"/>
    </source>
</evidence>
<keyword evidence="5" id="KW-1185">Reference proteome</keyword>
<feature type="transmembrane region" description="Helical" evidence="2">
    <location>
        <begin position="12"/>
        <end position="38"/>
    </location>
</feature>
<evidence type="ECO:0000313" key="4">
    <source>
        <dbReference type="EMBL" id="CAF4239529.1"/>
    </source>
</evidence>
<name>A0A820DYA0_9BILA</name>
<proteinExistence type="predicted"/>
<keyword evidence="2" id="KW-1133">Transmembrane helix</keyword>
<keyword evidence="2" id="KW-0472">Membrane</keyword>
<sequence>MLMIINDPTIFMRIVMMIMSVATGVGVVTSGIVVGTIVSKQIAEFQNTEVVLKSQATIVLNRYLELIELPLFYDVLTTLTLFNNDVETVLTAKFGENFAHLEIVSFPPTLKITSSRKRRSRSKRRFFKKYDDNYNSDPHTSSPSSSTTPRATTTTTTTATKAAVIAHTETMSTSSTAKATTTTIDTNNNTTHCNATNNAAAQSTILSSEVFLYFVVKNGESIQIQAIRDALQDLETPVTVLTQCGEPSTRKSSFNAALSIVEASTKVDVTSDSVKAQPSVAGSLKENVNAAAQIAIQIAAEEYGFLLSESTTTTSTQTAPSTTTSTQTAPSTTTSTQTAPSTTTSTQTAPSTTTSTQTTPSTTTSTTIIDIQTTVDTTVTTTTPATSANIG</sequence>